<dbReference type="InterPro" id="IPR018717">
    <property type="entry name" value="DUF2241"/>
</dbReference>
<evidence type="ECO:0000259" key="1">
    <source>
        <dbReference type="Pfam" id="PF10000"/>
    </source>
</evidence>
<feature type="domain" description="CASTOR ACT" evidence="2">
    <location>
        <begin position="70"/>
        <end position="126"/>
    </location>
</feature>
<dbReference type="Proteomes" id="UP000190867">
    <property type="component" value="Unassembled WGS sequence"/>
</dbReference>
<reference evidence="3 4" key="1">
    <citation type="submission" date="2017-02" db="EMBL/GenBank/DDBJ databases">
        <title>Draft genome sequence of Haemophilus paracuniculus CCUG 43573 type strain.</title>
        <authorList>
            <person name="Engstrom-Jakobsson H."/>
            <person name="Salva-Serra F."/>
            <person name="Thorell K."/>
            <person name="Gonzales-Siles L."/>
            <person name="Karlsson R."/>
            <person name="Boulund F."/>
            <person name="Engstrand L."/>
            <person name="Kristiansson E."/>
            <person name="Moore E."/>
        </authorList>
    </citation>
    <scope>NUCLEOTIDE SEQUENCE [LARGE SCALE GENOMIC DNA]</scope>
    <source>
        <strain evidence="3 4">CCUG 43573</strain>
    </source>
</reference>
<evidence type="ECO:0000259" key="2">
    <source>
        <dbReference type="Pfam" id="PF13840"/>
    </source>
</evidence>
<comment type="caution">
    <text evidence="3">The sequence shown here is derived from an EMBL/GenBank/DDBJ whole genome shotgun (WGS) entry which is preliminary data.</text>
</comment>
<dbReference type="GO" id="GO:0016740">
    <property type="term" value="F:transferase activity"/>
    <property type="evidence" value="ECO:0007669"/>
    <property type="project" value="UniProtKB-KW"/>
</dbReference>
<dbReference type="Pfam" id="PF10000">
    <property type="entry name" value="ACT_3"/>
    <property type="match status" value="1"/>
</dbReference>
<dbReference type="PANTHER" id="PTHR39199">
    <property type="entry name" value="BLR5128 PROTEIN"/>
    <property type="match status" value="1"/>
</dbReference>
<keyword evidence="4" id="KW-1185">Reference proteome</keyword>
<proteinExistence type="predicted"/>
<gene>
    <name evidence="3" type="ORF">B0187_06920</name>
</gene>
<organism evidence="3 4">
    <name type="scientific">Haemophilus paracuniculus</name>
    <dbReference type="NCBI Taxonomy" id="734"/>
    <lineage>
        <taxon>Bacteria</taxon>
        <taxon>Pseudomonadati</taxon>
        <taxon>Pseudomonadota</taxon>
        <taxon>Gammaproteobacteria</taxon>
        <taxon>Pasteurellales</taxon>
        <taxon>Pasteurellaceae</taxon>
        <taxon>Haemophilus</taxon>
    </lineage>
</organism>
<feature type="domain" description="DUF2241" evidence="1">
    <location>
        <begin position="5"/>
        <end position="69"/>
    </location>
</feature>
<dbReference type="STRING" id="734.B0187_06920"/>
<dbReference type="Gene3D" id="3.30.2130.10">
    <property type="entry name" value="VC0802-like"/>
    <property type="match status" value="1"/>
</dbReference>
<dbReference type="Pfam" id="PF13840">
    <property type="entry name" value="ACT_7"/>
    <property type="match status" value="1"/>
</dbReference>
<accession>A0A1T0ARS8</accession>
<dbReference type="InterPro" id="IPR045865">
    <property type="entry name" value="ACT-like_dom_sf"/>
</dbReference>
<evidence type="ECO:0000313" key="3">
    <source>
        <dbReference type="EMBL" id="OOR98984.1"/>
    </source>
</evidence>
<dbReference type="RefSeq" id="WP_078237131.1">
    <property type="nucleotide sequence ID" value="NZ_MUYA01000008.1"/>
</dbReference>
<protein>
    <submittedName>
        <fullName evidence="3">Acetyltransferase</fullName>
    </submittedName>
</protein>
<evidence type="ECO:0000313" key="4">
    <source>
        <dbReference type="Proteomes" id="UP000190867"/>
    </source>
</evidence>
<sequence length="132" mass="14443">MTTPISDLQTLIRSMQPVLNEGIYYFATLAEGQNVPFDQIISLIQEKEGVSIVVSEQTAQQYQLDGQFKSAWITLNVHSDLAAVGLTAAFATALGKANISCNVIAGNHHDHIFVPYHLADKAMETLLNLQQS</sequence>
<dbReference type="InterPro" id="IPR027795">
    <property type="entry name" value="CASTOR_ACT_dom"/>
</dbReference>
<keyword evidence="3" id="KW-0808">Transferase</keyword>
<dbReference type="OrthoDB" id="517867at2"/>
<dbReference type="EMBL" id="MUYA01000008">
    <property type="protein sequence ID" value="OOR98984.1"/>
    <property type="molecule type" value="Genomic_DNA"/>
</dbReference>
<dbReference type="SUPFAM" id="SSF55021">
    <property type="entry name" value="ACT-like"/>
    <property type="match status" value="2"/>
</dbReference>
<name>A0A1T0ARS8_9PAST</name>
<dbReference type="PANTHER" id="PTHR39199:SF1">
    <property type="entry name" value="BLR5128 PROTEIN"/>
    <property type="match status" value="1"/>
</dbReference>
<dbReference type="AlphaFoldDB" id="A0A1T0ARS8"/>